<gene>
    <name evidence="1" type="ORF">G6F50_014952</name>
</gene>
<organism evidence="1 2">
    <name type="scientific">Rhizopus delemar</name>
    <dbReference type="NCBI Taxonomy" id="936053"/>
    <lineage>
        <taxon>Eukaryota</taxon>
        <taxon>Fungi</taxon>
        <taxon>Fungi incertae sedis</taxon>
        <taxon>Mucoromycota</taxon>
        <taxon>Mucoromycotina</taxon>
        <taxon>Mucoromycetes</taxon>
        <taxon>Mucorales</taxon>
        <taxon>Mucorineae</taxon>
        <taxon>Rhizopodaceae</taxon>
        <taxon>Rhizopus</taxon>
    </lineage>
</organism>
<dbReference type="AlphaFoldDB" id="A0A9P6Y220"/>
<evidence type="ECO:0000313" key="1">
    <source>
        <dbReference type="EMBL" id="KAG1536946.1"/>
    </source>
</evidence>
<dbReference type="Proteomes" id="UP000740926">
    <property type="component" value="Unassembled WGS sequence"/>
</dbReference>
<evidence type="ECO:0000313" key="2">
    <source>
        <dbReference type="Proteomes" id="UP000740926"/>
    </source>
</evidence>
<comment type="caution">
    <text evidence="1">The sequence shown here is derived from an EMBL/GenBank/DDBJ whole genome shotgun (WGS) entry which is preliminary data.</text>
</comment>
<dbReference type="EMBL" id="JAANIU010007700">
    <property type="protein sequence ID" value="KAG1536946.1"/>
    <property type="molecule type" value="Genomic_DNA"/>
</dbReference>
<accession>A0A9P6Y220</accession>
<protein>
    <submittedName>
        <fullName evidence="1">Uncharacterized protein</fullName>
    </submittedName>
</protein>
<sequence length="76" mass="8071">MIAPENQTRMANRMQARKVITLDASHASLASRAAEVAGLIDEAAQACASLALGREGLPSLPERIRGRTPLSVLSFL</sequence>
<keyword evidence="2" id="KW-1185">Reference proteome</keyword>
<proteinExistence type="predicted"/>
<reference evidence="1 2" key="1">
    <citation type="journal article" date="2020" name="Microb. Genom.">
        <title>Genetic diversity of clinical and environmental Mucorales isolates obtained from an investigation of mucormycosis cases among solid organ transplant recipients.</title>
        <authorList>
            <person name="Nguyen M.H."/>
            <person name="Kaul D."/>
            <person name="Muto C."/>
            <person name="Cheng S.J."/>
            <person name="Richter R.A."/>
            <person name="Bruno V.M."/>
            <person name="Liu G."/>
            <person name="Beyhan S."/>
            <person name="Sundermann A.J."/>
            <person name="Mounaud S."/>
            <person name="Pasculle A.W."/>
            <person name="Nierman W.C."/>
            <person name="Driscoll E."/>
            <person name="Cumbie R."/>
            <person name="Clancy C.J."/>
            <person name="Dupont C.L."/>
        </authorList>
    </citation>
    <scope>NUCLEOTIDE SEQUENCE [LARGE SCALE GENOMIC DNA]</scope>
    <source>
        <strain evidence="1 2">GL24</strain>
    </source>
</reference>
<name>A0A9P6Y220_9FUNG</name>